<organism evidence="2 3">
    <name type="scientific">Tenacibaculum jejuense</name>
    <dbReference type="NCBI Taxonomy" id="584609"/>
    <lineage>
        <taxon>Bacteria</taxon>
        <taxon>Pseudomonadati</taxon>
        <taxon>Bacteroidota</taxon>
        <taxon>Flavobacteriia</taxon>
        <taxon>Flavobacteriales</taxon>
        <taxon>Flavobacteriaceae</taxon>
        <taxon>Tenacibaculum</taxon>
    </lineage>
</organism>
<evidence type="ECO:0000313" key="2">
    <source>
        <dbReference type="EMBL" id="SNR14836.1"/>
    </source>
</evidence>
<evidence type="ECO:0000313" key="3">
    <source>
        <dbReference type="Proteomes" id="UP000215214"/>
    </source>
</evidence>
<dbReference type="AlphaFoldDB" id="A0A238U741"/>
<protein>
    <submittedName>
        <fullName evidence="2">Putative cAMP-binding protein</fullName>
    </submittedName>
</protein>
<gene>
    <name evidence="2" type="ORF">TJEJU_1082</name>
</gene>
<accession>A0A238U741</accession>
<evidence type="ECO:0000259" key="1">
    <source>
        <dbReference type="PROSITE" id="PS50042"/>
    </source>
</evidence>
<dbReference type="SUPFAM" id="SSF51206">
    <property type="entry name" value="cAMP-binding domain-like"/>
    <property type="match status" value="1"/>
</dbReference>
<proteinExistence type="predicted"/>
<dbReference type="PROSITE" id="PS50042">
    <property type="entry name" value="CNMP_BINDING_3"/>
    <property type="match status" value="1"/>
</dbReference>
<dbReference type="KEGG" id="tje:TJEJU_1082"/>
<sequence length="185" mass="21482">MEEFLKNAEFLLQHGEITDALQKIAVYKEFKKGELIHPANSICKHFYIIISGIGRVFYYRDGKDITVHIASEQESITAIDSFIQRKKSKYNIEAIEDISCFMVAREDLEKLSAKSHKLEHLGRLFLEKLYINLAERLDSLLLHTSQERHDDLFVKKPELFNRVPAKHLASFLGMTPETFSRIRGK</sequence>
<feature type="domain" description="Cyclic nucleotide-binding" evidence="1">
    <location>
        <begin position="16"/>
        <end position="111"/>
    </location>
</feature>
<name>A0A238U741_9FLAO</name>
<dbReference type="InterPro" id="IPR018490">
    <property type="entry name" value="cNMP-bd_dom_sf"/>
</dbReference>
<dbReference type="OrthoDB" id="663011at2"/>
<dbReference type="EMBL" id="LT899436">
    <property type="protein sequence ID" value="SNR14836.1"/>
    <property type="molecule type" value="Genomic_DNA"/>
</dbReference>
<dbReference type="Pfam" id="PF00027">
    <property type="entry name" value="cNMP_binding"/>
    <property type="match status" value="1"/>
</dbReference>
<dbReference type="InterPro" id="IPR000595">
    <property type="entry name" value="cNMP-bd_dom"/>
</dbReference>
<dbReference type="RefSeq" id="WP_095070089.1">
    <property type="nucleotide sequence ID" value="NZ_LT899436.1"/>
</dbReference>
<dbReference type="Proteomes" id="UP000215214">
    <property type="component" value="Chromosome TJEJU"/>
</dbReference>
<reference evidence="2 3" key="1">
    <citation type="submission" date="2017-07" db="EMBL/GenBank/DDBJ databases">
        <authorList>
            <person name="Sun Z.S."/>
            <person name="Albrecht U."/>
            <person name="Echele G."/>
            <person name="Lee C.C."/>
        </authorList>
    </citation>
    <scope>NUCLEOTIDE SEQUENCE [LARGE SCALE GENOMIC DNA]</scope>
    <source>
        <strain evidence="3">type strain: KCTC 22618</strain>
    </source>
</reference>
<dbReference type="Gene3D" id="2.60.120.10">
    <property type="entry name" value="Jelly Rolls"/>
    <property type="match status" value="1"/>
</dbReference>
<dbReference type="CDD" id="cd00038">
    <property type="entry name" value="CAP_ED"/>
    <property type="match status" value="1"/>
</dbReference>
<keyword evidence="3" id="KW-1185">Reference proteome</keyword>
<dbReference type="InterPro" id="IPR014710">
    <property type="entry name" value="RmlC-like_jellyroll"/>
</dbReference>